<feature type="signal peptide" evidence="1">
    <location>
        <begin position="1"/>
        <end position="28"/>
    </location>
</feature>
<keyword evidence="3" id="KW-1185">Reference proteome</keyword>
<organism evidence="2 3">
    <name type="scientific">Lacibacter sediminis</name>
    <dbReference type="NCBI Taxonomy" id="2760713"/>
    <lineage>
        <taxon>Bacteria</taxon>
        <taxon>Pseudomonadati</taxon>
        <taxon>Bacteroidota</taxon>
        <taxon>Chitinophagia</taxon>
        <taxon>Chitinophagales</taxon>
        <taxon>Chitinophagaceae</taxon>
        <taxon>Lacibacter</taxon>
    </lineage>
</organism>
<gene>
    <name evidence="2" type="ORF">H4075_03760</name>
</gene>
<dbReference type="RefSeq" id="WP_182804287.1">
    <property type="nucleotide sequence ID" value="NZ_CP060007.1"/>
</dbReference>
<feature type="chain" id="PRO_5028899131" evidence="1">
    <location>
        <begin position="29"/>
        <end position="270"/>
    </location>
</feature>
<dbReference type="PROSITE" id="PS51257">
    <property type="entry name" value="PROKAR_LIPOPROTEIN"/>
    <property type="match status" value="1"/>
</dbReference>
<reference evidence="3" key="1">
    <citation type="submission" date="2020-08" db="EMBL/GenBank/DDBJ databases">
        <title>Lacibacter sp. S13-6-6 genome sequencing.</title>
        <authorList>
            <person name="Jin L."/>
        </authorList>
    </citation>
    <scope>NUCLEOTIDE SEQUENCE [LARGE SCALE GENOMIC DNA]</scope>
    <source>
        <strain evidence="3">S13-6-6</strain>
    </source>
</reference>
<dbReference type="KEGG" id="lacs:H4075_03760"/>
<evidence type="ECO:0000313" key="2">
    <source>
        <dbReference type="EMBL" id="QNA45330.1"/>
    </source>
</evidence>
<evidence type="ECO:0000313" key="3">
    <source>
        <dbReference type="Proteomes" id="UP000515344"/>
    </source>
</evidence>
<protein>
    <submittedName>
        <fullName evidence="2">Uncharacterized protein</fullName>
    </submittedName>
</protein>
<proteinExistence type="predicted"/>
<evidence type="ECO:0000256" key="1">
    <source>
        <dbReference type="SAM" id="SignalP"/>
    </source>
</evidence>
<name>A0A7G5XIM7_9BACT</name>
<sequence>MNTKLLKGYFVWSIPFLFLACNSGPGTAKLLPPDPKNSEWYVQKEKDEDDSDNKLGLYALRFYPDGNYTLCADLLFEQGKWAFDAQKKLLVLDPEKGDTTIKERYLIDQSQPKGKAQFSFYSAYPIDKANPDELVKVLAVTNSSTNDPFKKDMHGWRNRPTQQENDVQLKQRVVAYLQFLLAFYQHAKDNNLENPGGTWYPQPIKFYSNKVSMAYENELGDWYTCFFSKEDAVKGYQLISGALMKAKIEGEDDVSRNIHCVEQLLVAVHK</sequence>
<dbReference type="Proteomes" id="UP000515344">
    <property type="component" value="Chromosome"/>
</dbReference>
<accession>A0A7G5XIM7</accession>
<keyword evidence="1" id="KW-0732">Signal</keyword>
<dbReference type="EMBL" id="CP060007">
    <property type="protein sequence ID" value="QNA45330.1"/>
    <property type="molecule type" value="Genomic_DNA"/>
</dbReference>
<dbReference type="AlphaFoldDB" id="A0A7G5XIM7"/>